<feature type="region of interest" description="Disordered" evidence="1">
    <location>
        <begin position="1"/>
        <end position="48"/>
    </location>
</feature>
<feature type="transmembrane region" description="Helical" evidence="2">
    <location>
        <begin position="50"/>
        <end position="71"/>
    </location>
</feature>
<keyword evidence="2" id="KW-1133">Transmembrane helix</keyword>
<dbReference type="AlphaFoldDB" id="A0A255EFH4"/>
<protein>
    <submittedName>
        <fullName evidence="3">Uncharacterized protein</fullName>
    </submittedName>
</protein>
<dbReference type="EMBL" id="NMVJ01000007">
    <property type="protein sequence ID" value="OYN90279.1"/>
    <property type="molecule type" value="Genomic_DNA"/>
</dbReference>
<feature type="compositionally biased region" description="Basic and acidic residues" evidence="1">
    <location>
        <begin position="8"/>
        <end position="35"/>
    </location>
</feature>
<evidence type="ECO:0000256" key="1">
    <source>
        <dbReference type="SAM" id="MobiDB-lite"/>
    </source>
</evidence>
<proteinExistence type="predicted"/>
<keyword evidence="4" id="KW-1185">Reference proteome</keyword>
<dbReference type="Proteomes" id="UP000216300">
    <property type="component" value="Unassembled WGS sequence"/>
</dbReference>
<keyword evidence="2" id="KW-0812">Transmembrane</keyword>
<evidence type="ECO:0000256" key="2">
    <source>
        <dbReference type="SAM" id="Phobius"/>
    </source>
</evidence>
<gene>
    <name evidence="3" type="ORF">CGZ91_08955</name>
</gene>
<sequence length="200" mass="21983">MNQPPADHIGRLDRHFRPESRLSGDRVDQNDRPENDGPEPPADSGVRRPGWPAAILTLAVALLLCAAWVFWEHRLVHLQPVSVARGETVTIEGYQYRLEALRVAPATVEPIRGLTQAPAGQVYVEAVLWTDAAEGAQCEATLVTRAQGHWRGELFFLSNCGEHPDGGLVTQQFLIPESSVDQVAGVGLEDPEANTLWILR</sequence>
<keyword evidence="2" id="KW-0472">Membrane</keyword>
<evidence type="ECO:0000313" key="4">
    <source>
        <dbReference type="Proteomes" id="UP000216300"/>
    </source>
</evidence>
<comment type="caution">
    <text evidence="3">The sequence shown here is derived from an EMBL/GenBank/DDBJ whole genome shotgun (WGS) entry which is preliminary data.</text>
</comment>
<name>A0A255EFH4_9ACTN</name>
<evidence type="ECO:0000313" key="3">
    <source>
        <dbReference type="EMBL" id="OYN90279.1"/>
    </source>
</evidence>
<organism evidence="3 4">
    <name type="scientific">Parenemella sanctibonifatiensis</name>
    <dbReference type="NCBI Taxonomy" id="2016505"/>
    <lineage>
        <taxon>Bacteria</taxon>
        <taxon>Bacillati</taxon>
        <taxon>Actinomycetota</taxon>
        <taxon>Actinomycetes</taxon>
        <taxon>Propionibacteriales</taxon>
        <taxon>Propionibacteriaceae</taxon>
        <taxon>Parenemella</taxon>
    </lineage>
</organism>
<dbReference type="RefSeq" id="WP_094454426.1">
    <property type="nucleotide sequence ID" value="NZ_NMVJ01000007.1"/>
</dbReference>
<reference evidence="3 4" key="1">
    <citation type="submission" date="2017-07" db="EMBL/GenBank/DDBJ databases">
        <title>Draft whole genome sequences of clinical Proprionibacteriaceae strains.</title>
        <authorList>
            <person name="Bernier A.-M."/>
            <person name="Bernard K."/>
            <person name="Domingo M.-C."/>
        </authorList>
    </citation>
    <scope>NUCLEOTIDE SEQUENCE [LARGE SCALE GENOMIC DNA]</scope>
    <source>
        <strain evidence="3 4">NML 150081</strain>
    </source>
</reference>
<accession>A0A255EFH4</accession>